<proteinExistence type="predicted"/>
<dbReference type="PANTHER" id="PTHR28155">
    <property type="entry name" value="ACR243WP"/>
    <property type="match status" value="1"/>
</dbReference>
<dbReference type="Pfam" id="PF08208">
    <property type="entry name" value="RNA_polI_A34"/>
    <property type="match status" value="1"/>
</dbReference>
<name>A0A6S6W348_9PLEO</name>
<dbReference type="Proteomes" id="UP000472372">
    <property type="component" value="Chromosome 5"/>
</dbReference>
<feature type="region of interest" description="Disordered" evidence="1">
    <location>
        <begin position="351"/>
        <end position="462"/>
    </location>
</feature>
<feature type="compositionally biased region" description="Low complexity" evidence="1">
    <location>
        <begin position="171"/>
        <end position="187"/>
    </location>
</feature>
<reference evidence="2" key="1">
    <citation type="submission" date="2021-02" db="EMBL/GenBank/DDBJ databases">
        <authorList>
            <person name="Syme A R."/>
            <person name="Syme A R."/>
            <person name="Moolhuijzen P."/>
        </authorList>
    </citation>
    <scope>NUCLEOTIDE SEQUENCE</scope>
    <source>
        <strain evidence="2">W1-1</strain>
    </source>
</reference>
<evidence type="ECO:0000256" key="1">
    <source>
        <dbReference type="SAM" id="MobiDB-lite"/>
    </source>
</evidence>
<feature type="compositionally biased region" description="Acidic residues" evidence="1">
    <location>
        <begin position="188"/>
        <end position="198"/>
    </location>
</feature>
<feature type="compositionally biased region" description="Polar residues" evidence="1">
    <location>
        <begin position="351"/>
        <end position="361"/>
    </location>
</feature>
<dbReference type="Gene3D" id="6.20.250.70">
    <property type="match status" value="1"/>
</dbReference>
<feature type="region of interest" description="Disordered" evidence="1">
    <location>
        <begin position="24"/>
        <end position="232"/>
    </location>
</feature>
<organism evidence="2 3">
    <name type="scientific">Pyrenophora teres f. teres</name>
    <dbReference type="NCBI Taxonomy" id="97479"/>
    <lineage>
        <taxon>Eukaryota</taxon>
        <taxon>Fungi</taxon>
        <taxon>Dikarya</taxon>
        <taxon>Ascomycota</taxon>
        <taxon>Pezizomycotina</taxon>
        <taxon>Dothideomycetes</taxon>
        <taxon>Pleosporomycetidae</taxon>
        <taxon>Pleosporales</taxon>
        <taxon>Pleosporineae</taxon>
        <taxon>Pleosporaceae</taxon>
        <taxon>Pyrenophora</taxon>
    </lineage>
</organism>
<feature type="compositionally biased region" description="Polar residues" evidence="1">
    <location>
        <begin position="199"/>
        <end position="228"/>
    </location>
</feature>
<evidence type="ECO:0000313" key="3">
    <source>
        <dbReference type="Proteomes" id="UP000472372"/>
    </source>
</evidence>
<feature type="compositionally biased region" description="Basic residues" evidence="1">
    <location>
        <begin position="450"/>
        <end position="462"/>
    </location>
</feature>
<sequence>MRVFLRSGATNRGVKKFQQLQLSCRKEHGTAHPMSTMKKTPVPLPGSKPKSTPRTSSSKSQLSQEFVNSDDDSPSESTTQPKKAGKPKATIGIHVNGVPKKKTKPSKSDVPAPKPTPKSKVSSVKPAPKQTITHEDVTDSSSSEESDDSEDAPKKDIQAKAPGNDKGKNASSDSSDGSGSDSSGSDSSSDESDSDDEPQQTSKPAPSQAQARQPTQTHAVEFQPTQTYVPPKGFTAVSVDVTTASKSAGLFDNLEGKQIWYMTTPDGVSLKDLEELAMDKVMGGEAVLSYKGTDYHFSQAEKSDEGERKVFVPRKNGLKPVSTRISQTLHLRSIVQLPQLSSLQADQNTGSEAAASITRSTIRAPKPQVRGLKMRFLPTGFSGNDGGNIGDWESESEKQREPAGLGMPNGLNLPSKKHKRKHTDVNGDANEVPAKKTKKHRDPEEEKRKAEKKARKEKKRAQ</sequence>
<feature type="compositionally biased region" description="Low complexity" evidence="1">
    <location>
        <begin position="47"/>
        <end position="60"/>
    </location>
</feature>
<dbReference type="PANTHER" id="PTHR28155:SF1">
    <property type="entry name" value="DNA-DIRECTED RNA POLYMERASE I SUBUNIT RPA34.5-DOMAIN-CONTAINING PROTEIN"/>
    <property type="match status" value="1"/>
</dbReference>
<protein>
    <submittedName>
        <fullName evidence="2">RNA polI A34 domain containing protein</fullName>
    </submittedName>
</protein>
<dbReference type="EMBL" id="HG992981">
    <property type="protein sequence ID" value="CAE7176309.1"/>
    <property type="molecule type" value="Genomic_DNA"/>
</dbReference>
<dbReference type="InterPro" id="IPR053263">
    <property type="entry name" value="Euk_RPA34_RNAP_subunit"/>
</dbReference>
<evidence type="ECO:0000313" key="2">
    <source>
        <dbReference type="EMBL" id="CAE7176309.1"/>
    </source>
</evidence>
<feature type="compositionally biased region" description="Low complexity" evidence="1">
    <location>
        <begin position="118"/>
        <end position="129"/>
    </location>
</feature>
<dbReference type="AlphaFoldDB" id="A0A6S6W348"/>
<gene>
    <name evidence="2" type="ORF">PTTW11_05975</name>
</gene>
<dbReference type="InterPro" id="IPR013240">
    <property type="entry name" value="DNA-dir_RNA_pol1_su_RPA34"/>
</dbReference>
<accession>A0A6S6W348</accession>
<dbReference type="GO" id="GO:0006360">
    <property type="term" value="P:transcription by RNA polymerase I"/>
    <property type="evidence" value="ECO:0007669"/>
    <property type="project" value="InterPro"/>
</dbReference>
<feature type="compositionally biased region" description="Basic and acidic residues" evidence="1">
    <location>
        <begin position="151"/>
        <end position="168"/>
    </location>
</feature>